<keyword evidence="1" id="KW-1133">Transmembrane helix</keyword>
<keyword evidence="1" id="KW-0472">Membrane</keyword>
<feature type="transmembrane region" description="Helical" evidence="1">
    <location>
        <begin position="89"/>
        <end position="110"/>
    </location>
</feature>
<evidence type="ECO:0000313" key="3">
    <source>
        <dbReference type="Proteomes" id="UP000439550"/>
    </source>
</evidence>
<gene>
    <name evidence="2" type="ORF">GHI93_05495</name>
</gene>
<protein>
    <submittedName>
        <fullName evidence="2">DUF1275 domain-containing protein</fullName>
    </submittedName>
</protein>
<dbReference type="EMBL" id="WITJ01000006">
    <property type="protein sequence ID" value="MQW39394.1"/>
    <property type="molecule type" value="Genomic_DNA"/>
</dbReference>
<keyword evidence="1" id="KW-0812">Transmembrane</keyword>
<keyword evidence="3" id="KW-1185">Reference proteome</keyword>
<dbReference type="AlphaFoldDB" id="A0A7X1Z8V5"/>
<feature type="transmembrane region" description="Helical" evidence="1">
    <location>
        <begin position="12"/>
        <end position="30"/>
    </location>
</feature>
<dbReference type="InterPro" id="IPR010699">
    <property type="entry name" value="DUF1275"/>
</dbReference>
<dbReference type="Proteomes" id="UP000439550">
    <property type="component" value="Unassembled WGS sequence"/>
</dbReference>
<accession>A0A7X1Z8V5</accession>
<feature type="transmembrane region" description="Helical" evidence="1">
    <location>
        <begin position="116"/>
        <end position="133"/>
    </location>
</feature>
<feature type="transmembrane region" description="Helical" evidence="1">
    <location>
        <begin position="171"/>
        <end position="192"/>
    </location>
</feature>
<evidence type="ECO:0000313" key="2">
    <source>
        <dbReference type="EMBL" id="MQW39394.1"/>
    </source>
</evidence>
<feature type="transmembrane region" description="Helical" evidence="1">
    <location>
        <begin position="198"/>
        <end position="215"/>
    </location>
</feature>
<dbReference type="OrthoDB" id="7057004at2"/>
<sequence>MKTEVREKLRVALLMALSAGFIDGFTFFHYDGRFAGAQTGNVIQAGISLAQGKFNQFWDFAIPIFFFVAGVMFKVFYAHYLMKRRKFDALYLLSIQLIGMTVFTVMYATFLNLPNSVFVGIVSFFMAIQFDTFNRAHGLGYTSVFTTGNIKNFSVNLAQWILTKRTENLHVVRVLGAIIPTFFVGAFLATILGKYFGAWTLMGACILYFLVFLIYRTEKI</sequence>
<comment type="caution">
    <text evidence="2">The sequence shown here is derived from an EMBL/GenBank/DDBJ whole genome shotgun (WGS) entry which is preliminary data.</text>
</comment>
<feature type="transmembrane region" description="Helical" evidence="1">
    <location>
        <begin position="57"/>
        <end position="77"/>
    </location>
</feature>
<evidence type="ECO:0000256" key="1">
    <source>
        <dbReference type="SAM" id="Phobius"/>
    </source>
</evidence>
<dbReference type="PANTHER" id="PTHR37314:SF4">
    <property type="entry name" value="UPF0700 TRANSMEMBRANE PROTEIN YOAK"/>
    <property type="match status" value="1"/>
</dbReference>
<proteinExistence type="predicted"/>
<reference evidence="2 3" key="1">
    <citation type="submission" date="2019-10" db="EMBL/GenBank/DDBJ databases">
        <authorList>
            <person name="Dong K."/>
        </authorList>
    </citation>
    <scope>NUCLEOTIDE SEQUENCE [LARGE SCALE GENOMIC DNA]</scope>
    <source>
        <strain evidence="2 3">DSM 28960</strain>
    </source>
</reference>
<organism evidence="2 3">
    <name type="scientific">Lactococcus hircilactis</name>
    <dbReference type="NCBI Taxonomy" id="1494462"/>
    <lineage>
        <taxon>Bacteria</taxon>
        <taxon>Bacillati</taxon>
        <taxon>Bacillota</taxon>
        <taxon>Bacilli</taxon>
        <taxon>Lactobacillales</taxon>
        <taxon>Streptococcaceae</taxon>
        <taxon>Lactococcus</taxon>
    </lineage>
</organism>
<name>A0A7X1Z8V5_9LACT</name>
<dbReference type="PANTHER" id="PTHR37314">
    <property type="entry name" value="SLR0142 PROTEIN"/>
    <property type="match status" value="1"/>
</dbReference>
<dbReference type="Pfam" id="PF06912">
    <property type="entry name" value="DUF1275"/>
    <property type="match status" value="1"/>
</dbReference>